<feature type="chain" id="PRO_5042885390" description="Antifreeze protein" evidence="1">
    <location>
        <begin position="17"/>
        <end position="145"/>
    </location>
</feature>
<evidence type="ECO:0008006" key="4">
    <source>
        <dbReference type="Google" id="ProtNLM"/>
    </source>
</evidence>
<protein>
    <recommendedName>
        <fullName evidence="4">Antifreeze protein</fullName>
    </recommendedName>
</protein>
<dbReference type="AlphaFoldDB" id="A0AAN6Q0U5"/>
<gene>
    <name evidence="2" type="ORF">N658DRAFT_496247</name>
</gene>
<accession>A0AAN6Q0U5</accession>
<sequence length="145" mass="15030">MQFTVALLSLASLVAGAALDARGDCHGNNCNRAVTGTRPGLLPFSDRSSSCSSFLLTTVTPAATTVTVTVDEEDLPTPTGPAKRDQLMGRQMTVVPSSIPEFAENCADAAEFASACTCFGVTGSVTTMPTPTVTITTTVDYCEDI</sequence>
<name>A0AAN6Q0U5_9PEZI</name>
<evidence type="ECO:0000313" key="2">
    <source>
        <dbReference type="EMBL" id="KAK4101378.1"/>
    </source>
</evidence>
<keyword evidence="1" id="KW-0732">Signal</keyword>
<feature type="signal peptide" evidence="1">
    <location>
        <begin position="1"/>
        <end position="16"/>
    </location>
</feature>
<dbReference type="Proteomes" id="UP001305647">
    <property type="component" value="Unassembled WGS sequence"/>
</dbReference>
<dbReference type="EMBL" id="MU863635">
    <property type="protein sequence ID" value="KAK4101378.1"/>
    <property type="molecule type" value="Genomic_DNA"/>
</dbReference>
<reference evidence="2" key="2">
    <citation type="submission" date="2023-05" db="EMBL/GenBank/DDBJ databases">
        <authorList>
            <consortium name="Lawrence Berkeley National Laboratory"/>
            <person name="Steindorff A."/>
            <person name="Hensen N."/>
            <person name="Bonometti L."/>
            <person name="Westerberg I."/>
            <person name="Brannstrom I.O."/>
            <person name="Guillou S."/>
            <person name="Cros-Aarteil S."/>
            <person name="Calhoun S."/>
            <person name="Haridas S."/>
            <person name="Kuo A."/>
            <person name="Mondo S."/>
            <person name="Pangilinan J."/>
            <person name="Riley R."/>
            <person name="Labutti K."/>
            <person name="Andreopoulos B."/>
            <person name="Lipzen A."/>
            <person name="Chen C."/>
            <person name="Yanf M."/>
            <person name="Daum C."/>
            <person name="Ng V."/>
            <person name="Clum A."/>
            <person name="Ohm R."/>
            <person name="Martin F."/>
            <person name="Silar P."/>
            <person name="Natvig D."/>
            <person name="Lalanne C."/>
            <person name="Gautier V."/>
            <person name="Ament-Velasquez S.L."/>
            <person name="Kruys A."/>
            <person name="Hutchinson M.I."/>
            <person name="Powell A.J."/>
            <person name="Barry K."/>
            <person name="Miller A.N."/>
            <person name="Grigoriev I.V."/>
            <person name="Debuchy R."/>
            <person name="Gladieux P."/>
            <person name="Thoren M.H."/>
            <person name="Johannesson H."/>
        </authorList>
    </citation>
    <scope>NUCLEOTIDE SEQUENCE</scope>
    <source>
        <strain evidence="2">CBS 757.83</strain>
    </source>
</reference>
<reference evidence="2" key="1">
    <citation type="journal article" date="2023" name="Mol. Phylogenet. Evol.">
        <title>Genome-scale phylogeny and comparative genomics of the fungal order Sordariales.</title>
        <authorList>
            <person name="Hensen N."/>
            <person name="Bonometti L."/>
            <person name="Westerberg I."/>
            <person name="Brannstrom I.O."/>
            <person name="Guillou S."/>
            <person name="Cros-Aarteil S."/>
            <person name="Calhoun S."/>
            <person name="Haridas S."/>
            <person name="Kuo A."/>
            <person name="Mondo S."/>
            <person name="Pangilinan J."/>
            <person name="Riley R."/>
            <person name="LaButti K."/>
            <person name="Andreopoulos B."/>
            <person name="Lipzen A."/>
            <person name="Chen C."/>
            <person name="Yan M."/>
            <person name="Daum C."/>
            <person name="Ng V."/>
            <person name="Clum A."/>
            <person name="Steindorff A."/>
            <person name="Ohm R.A."/>
            <person name="Martin F."/>
            <person name="Silar P."/>
            <person name="Natvig D.O."/>
            <person name="Lalanne C."/>
            <person name="Gautier V."/>
            <person name="Ament-Velasquez S.L."/>
            <person name="Kruys A."/>
            <person name="Hutchinson M.I."/>
            <person name="Powell A.J."/>
            <person name="Barry K."/>
            <person name="Miller A.N."/>
            <person name="Grigoriev I.V."/>
            <person name="Debuchy R."/>
            <person name="Gladieux P."/>
            <person name="Hiltunen Thoren M."/>
            <person name="Johannesson H."/>
        </authorList>
    </citation>
    <scope>NUCLEOTIDE SEQUENCE</scope>
    <source>
        <strain evidence="2">CBS 757.83</strain>
    </source>
</reference>
<comment type="caution">
    <text evidence="2">The sequence shown here is derived from an EMBL/GenBank/DDBJ whole genome shotgun (WGS) entry which is preliminary data.</text>
</comment>
<evidence type="ECO:0000313" key="3">
    <source>
        <dbReference type="Proteomes" id="UP001305647"/>
    </source>
</evidence>
<keyword evidence="3" id="KW-1185">Reference proteome</keyword>
<proteinExistence type="predicted"/>
<organism evidence="2 3">
    <name type="scientific">Parathielavia hyrcaniae</name>
    <dbReference type="NCBI Taxonomy" id="113614"/>
    <lineage>
        <taxon>Eukaryota</taxon>
        <taxon>Fungi</taxon>
        <taxon>Dikarya</taxon>
        <taxon>Ascomycota</taxon>
        <taxon>Pezizomycotina</taxon>
        <taxon>Sordariomycetes</taxon>
        <taxon>Sordariomycetidae</taxon>
        <taxon>Sordariales</taxon>
        <taxon>Chaetomiaceae</taxon>
        <taxon>Parathielavia</taxon>
    </lineage>
</organism>
<evidence type="ECO:0000256" key="1">
    <source>
        <dbReference type="SAM" id="SignalP"/>
    </source>
</evidence>